<accession>A0A510KLH6</accession>
<proteinExistence type="predicted"/>
<protein>
    <submittedName>
        <fullName evidence="1">Uncharacterized protein</fullName>
    </submittedName>
</protein>
<sequence>MKQEHKDYKVIDIINKFNIIINYGSNDGAFEGQEVRISTIGDEIFDLDGKSLGNIEIIKDELEIDKVYENFSICKKIIINEINPFQPISLVKKERKAIELNVEEKDFSNIKYLDKSPIKKGDSVKILE</sequence>
<dbReference type="EMBL" id="AP019840">
    <property type="protein sequence ID" value="BBM52579.1"/>
    <property type="molecule type" value="Genomic_DNA"/>
</dbReference>
<dbReference type="AlphaFoldDB" id="A0A510KLH6"/>
<name>A0A510KLH6_9FUSO</name>
<gene>
    <name evidence="1" type="ORF">JMUB3935_1558</name>
</gene>
<dbReference type="RefSeq" id="WP_146996919.1">
    <property type="nucleotide sequence ID" value="NZ_AP019840.1"/>
</dbReference>
<evidence type="ECO:0000313" key="1">
    <source>
        <dbReference type="EMBL" id="BBM52579.1"/>
    </source>
</evidence>
<evidence type="ECO:0000313" key="2">
    <source>
        <dbReference type="Proteomes" id="UP000321378"/>
    </source>
</evidence>
<organism evidence="1 2">
    <name type="scientific">Leptotrichia trevisanii</name>
    <dbReference type="NCBI Taxonomy" id="109328"/>
    <lineage>
        <taxon>Bacteria</taxon>
        <taxon>Fusobacteriati</taxon>
        <taxon>Fusobacteriota</taxon>
        <taxon>Fusobacteriia</taxon>
        <taxon>Fusobacteriales</taxon>
        <taxon>Leptotrichiaceae</taxon>
        <taxon>Leptotrichia</taxon>
    </lineage>
</organism>
<dbReference type="Proteomes" id="UP000321378">
    <property type="component" value="Chromosome"/>
</dbReference>
<reference evidence="1 2" key="1">
    <citation type="submission" date="2019-07" db="EMBL/GenBank/DDBJ databases">
        <title>Complete Genome Sequence of Leptotrichia trevisanii Strain JMUB3935.</title>
        <authorList>
            <person name="Watanabe S."/>
            <person name="Cui L."/>
        </authorList>
    </citation>
    <scope>NUCLEOTIDE SEQUENCE [LARGE SCALE GENOMIC DNA]</scope>
    <source>
        <strain evidence="1 2">JMUB3935</strain>
    </source>
</reference>